<evidence type="ECO:0000256" key="2">
    <source>
        <dbReference type="ARBA" id="ARBA00022801"/>
    </source>
</evidence>
<keyword evidence="9" id="KW-1185">Reference proteome</keyword>
<dbReference type="EMBL" id="SRSO01000009">
    <property type="protein sequence ID" value="TGV02966.1"/>
    <property type="molecule type" value="Genomic_DNA"/>
</dbReference>
<sequence length="692" mass="79615">MNIFFKRVFTVVIFLSYIQLTAQIPAFQDRSFVKLDHWKFSKGIDNQGHLLTKSDSSWQDVIVPHTYSMDAIKGIGYYKGQAWYRTVLKVPESMKEDRVFIRFEGVGQEAIVYLNGKKIGKHIGGYSAFCFEVTDKIKFEGKNVLAVNVTNAPNFKRIPVDDALFNHYGGIYRPVLVFSTPKCNITPTYFASSGVFIEATEVKSNRAKLEIRTHISNQSSLNEVKIKYIIRNKANEIVREAEKLFQTIGKDLIATNHMELDHPILWNGKLNPYQYSLEVQLICGNTIDKITQKFGVKTYQIDSSKGFILNDELYNLHGVCKHQEQEEVGPAMSEGQLVEDMELIDEIGATVLRLSHYQHSDRTYELADEKGILVWTEIPYVHDWSGREGGNAKQQLKELILQNYNHPSIFVWGLWNEVRAWSGEKTPPVVLTKELKKLSHELDKTRLTISASDRDIVSTMGGITDLQAWNKYFGWYTPSIDGLSNWLDSSHKKFPNTTISISEYGAGGNIQHQDINRLERPKGAYFPEQFQTEYHEKSWGIIKNRPFVWSSFVWNMFDFSVAGWNRGGVRNLNHKGLITFDRKVKKDAFYFYKANWSDKPVLYIAERRHKDRTQEKTSVKVYTNLEKVTLYVNDKKIETKKLTSDINSITFNDIRLKDGKNTIKVISKGNSLKLEDSVIWTLKKSGLALKVE</sequence>
<dbReference type="Pfam" id="PF00703">
    <property type="entry name" value="Glyco_hydro_2"/>
    <property type="match status" value="1"/>
</dbReference>
<feature type="domain" description="Glycoside hydrolase family 2 catalytic" evidence="6">
    <location>
        <begin position="305"/>
        <end position="591"/>
    </location>
</feature>
<proteinExistence type="inferred from homology"/>
<evidence type="ECO:0000256" key="3">
    <source>
        <dbReference type="ARBA" id="ARBA00023295"/>
    </source>
</evidence>
<dbReference type="InterPro" id="IPR051913">
    <property type="entry name" value="GH2_Domain-Containing"/>
</dbReference>
<evidence type="ECO:0000259" key="5">
    <source>
        <dbReference type="Pfam" id="PF00703"/>
    </source>
</evidence>
<evidence type="ECO:0000259" key="6">
    <source>
        <dbReference type="Pfam" id="PF02836"/>
    </source>
</evidence>
<dbReference type="Gene3D" id="2.60.40.10">
    <property type="entry name" value="Immunoglobulins"/>
    <property type="match status" value="2"/>
</dbReference>
<dbReference type="InterPro" id="IPR013783">
    <property type="entry name" value="Ig-like_fold"/>
</dbReference>
<dbReference type="AlphaFoldDB" id="A0A4S1DXQ7"/>
<dbReference type="Gene3D" id="2.60.120.260">
    <property type="entry name" value="Galactose-binding domain-like"/>
    <property type="match status" value="1"/>
</dbReference>
<dbReference type="OrthoDB" id="9801077at2"/>
<gene>
    <name evidence="8" type="ORF">EM932_08230</name>
</gene>
<dbReference type="InterPro" id="IPR006104">
    <property type="entry name" value="Glyco_hydro_2_N"/>
</dbReference>
<comment type="similarity">
    <text evidence="1">Belongs to the glycosyl hydrolase 2 family.</text>
</comment>
<comment type="caution">
    <text evidence="8">The sequence shown here is derived from an EMBL/GenBank/DDBJ whole genome shotgun (WGS) entry which is preliminary data.</text>
</comment>
<dbReference type="InterPro" id="IPR006101">
    <property type="entry name" value="Glyco_hydro_2"/>
</dbReference>
<feature type="chain" id="PRO_5020893930" evidence="4">
    <location>
        <begin position="23"/>
        <end position="692"/>
    </location>
</feature>
<keyword evidence="2" id="KW-0378">Hydrolase</keyword>
<dbReference type="SUPFAM" id="SSF49303">
    <property type="entry name" value="beta-Galactosidase/glucuronidase domain"/>
    <property type="match status" value="1"/>
</dbReference>
<feature type="domain" description="Glycoside hydrolase family 2 immunoglobulin-like beta-sandwich" evidence="5">
    <location>
        <begin position="195"/>
        <end position="296"/>
    </location>
</feature>
<dbReference type="Pfam" id="PF02836">
    <property type="entry name" value="Glyco_hydro_2_C"/>
    <property type="match status" value="1"/>
</dbReference>
<dbReference type="Pfam" id="PF02837">
    <property type="entry name" value="Glyco_hydro_2_N"/>
    <property type="match status" value="1"/>
</dbReference>
<dbReference type="RefSeq" id="WP_135876708.1">
    <property type="nucleotide sequence ID" value="NZ_SRSO01000009.1"/>
</dbReference>
<dbReference type="InterPro" id="IPR017853">
    <property type="entry name" value="GH"/>
</dbReference>
<feature type="domain" description="Glycosyl hydrolases family 2 sugar binding" evidence="7">
    <location>
        <begin position="75"/>
        <end position="181"/>
    </location>
</feature>
<protein>
    <submittedName>
        <fullName evidence="8">DUF4982 domain-containing protein</fullName>
    </submittedName>
</protein>
<dbReference type="InterPro" id="IPR006102">
    <property type="entry name" value="Ig-like_GH2"/>
</dbReference>
<dbReference type="InterPro" id="IPR006103">
    <property type="entry name" value="Glyco_hydro_2_cat"/>
</dbReference>
<evidence type="ECO:0000256" key="1">
    <source>
        <dbReference type="ARBA" id="ARBA00007401"/>
    </source>
</evidence>
<evidence type="ECO:0000313" key="9">
    <source>
        <dbReference type="Proteomes" id="UP000307602"/>
    </source>
</evidence>
<keyword evidence="4" id="KW-0732">Signal</keyword>
<reference evidence="8 9" key="1">
    <citation type="submission" date="2019-04" db="EMBL/GenBank/DDBJ databases">
        <authorList>
            <person name="Liu A."/>
        </authorList>
    </citation>
    <scope>NUCLEOTIDE SEQUENCE [LARGE SCALE GENOMIC DNA]</scope>
    <source>
        <strain evidence="8 9">RZ03</strain>
    </source>
</reference>
<evidence type="ECO:0000313" key="8">
    <source>
        <dbReference type="EMBL" id="TGV02966.1"/>
    </source>
</evidence>
<evidence type="ECO:0000259" key="7">
    <source>
        <dbReference type="Pfam" id="PF02837"/>
    </source>
</evidence>
<dbReference type="GO" id="GO:0004553">
    <property type="term" value="F:hydrolase activity, hydrolyzing O-glycosyl compounds"/>
    <property type="evidence" value="ECO:0007669"/>
    <property type="project" value="InterPro"/>
</dbReference>
<dbReference type="Gene3D" id="3.20.20.80">
    <property type="entry name" value="Glycosidases"/>
    <property type="match status" value="1"/>
</dbReference>
<feature type="signal peptide" evidence="4">
    <location>
        <begin position="1"/>
        <end position="22"/>
    </location>
</feature>
<dbReference type="InterPro" id="IPR008979">
    <property type="entry name" value="Galactose-bd-like_sf"/>
</dbReference>
<dbReference type="GO" id="GO:0005975">
    <property type="term" value="P:carbohydrate metabolic process"/>
    <property type="evidence" value="ECO:0007669"/>
    <property type="project" value="InterPro"/>
</dbReference>
<dbReference type="Proteomes" id="UP000307602">
    <property type="component" value="Unassembled WGS sequence"/>
</dbReference>
<dbReference type="PANTHER" id="PTHR42732:SF1">
    <property type="entry name" value="BETA-MANNOSIDASE"/>
    <property type="match status" value="1"/>
</dbReference>
<dbReference type="PANTHER" id="PTHR42732">
    <property type="entry name" value="BETA-GALACTOSIDASE"/>
    <property type="match status" value="1"/>
</dbReference>
<dbReference type="InterPro" id="IPR036156">
    <property type="entry name" value="Beta-gal/glucu_dom_sf"/>
</dbReference>
<name>A0A4S1DXQ7_9FLAO</name>
<dbReference type="SUPFAM" id="SSF49785">
    <property type="entry name" value="Galactose-binding domain-like"/>
    <property type="match status" value="1"/>
</dbReference>
<dbReference type="SUPFAM" id="SSF51445">
    <property type="entry name" value="(Trans)glycosidases"/>
    <property type="match status" value="1"/>
</dbReference>
<evidence type="ECO:0000256" key="4">
    <source>
        <dbReference type="SAM" id="SignalP"/>
    </source>
</evidence>
<accession>A0A4S1DXQ7</accession>
<keyword evidence="3" id="KW-0326">Glycosidase</keyword>
<organism evidence="8 9">
    <name type="scientific">Flavivirga rizhaonensis</name>
    <dbReference type="NCBI Taxonomy" id="2559571"/>
    <lineage>
        <taxon>Bacteria</taxon>
        <taxon>Pseudomonadati</taxon>
        <taxon>Bacteroidota</taxon>
        <taxon>Flavobacteriia</taxon>
        <taxon>Flavobacteriales</taxon>
        <taxon>Flavobacteriaceae</taxon>
        <taxon>Flavivirga</taxon>
    </lineage>
</organism>
<dbReference type="PRINTS" id="PR00132">
    <property type="entry name" value="GLHYDRLASE2"/>
</dbReference>